<feature type="domain" description="GRIP" evidence="5">
    <location>
        <begin position="546"/>
        <end position="597"/>
    </location>
</feature>
<evidence type="ECO:0000256" key="3">
    <source>
        <dbReference type="ARBA" id="ARBA00023054"/>
    </source>
</evidence>
<feature type="region of interest" description="Disordered" evidence="4">
    <location>
        <begin position="655"/>
        <end position="691"/>
    </location>
</feature>
<feature type="compositionally biased region" description="Low complexity" evidence="4">
    <location>
        <begin position="666"/>
        <end position="683"/>
    </location>
</feature>
<feature type="region of interest" description="Disordered" evidence="4">
    <location>
        <begin position="1"/>
        <end position="29"/>
    </location>
</feature>
<dbReference type="InterPro" id="IPR000237">
    <property type="entry name" value="GRIP_dom"/>
</dbReference>
<dbReference type="Proteomes" id="UP001642502">
    <property type="component" value="Unassembled WGS sequence"/>
</dbReference>
<evidence type="ECO:0000256" key="4">
    <source>
        <dbReference type="SAM" id="MobiDB-lite"/>
    </source>
</evidence>
<feature type="compositionally biased region" description="Polar residues" evidence="4">
    <location>
        <begin position="157"/>
        <end position="171"/>
    </location>
</feature>
<keyword evidence="3" id="KW-0175">Coiled coil</keyword>
<sequence length="691" mass="75376">MPSELQSRPLLSPQTDNAGSAGGLIPPTPLRLLSCRDPASIALFAPPRCAKKKGKKKLAAAKAAAAQDNNASTKQANITAASNGPVKQNGAQHEGIEAEDEVPSAPAIVKSDQQESVATEDADVASPRPDGGQSAPLDTETPPNLREAPAKGENSIEHNTIPTETDTASTSDNDKDSTAAATVESSSHTYHAADDNEAAIYTAPLTPTVRESSTTSSPHSATHNELNGETLRSELKRLQKQVEGLIKEQELHTGEIEQLRSELQESEAGREEAETKYDNLLGRVGKIKETLDSRLKRDQEELEEARNHIEELERQNNELRKSSEEAEAAAAAAATLAASRIARLQKELDDAEHDYEHEHRDLQDQARLAHQTLLREKEELLRQTKQLRAELESTSNAMSEWEVIAMEERSVRNTMTEKATDLEEQIDVLREEHQRVLAENVSQSDTINSLQRALNDVQEARKHELREIVQESEAKLEVSEARAKSAEQVAEAAKAEVEKLTKELDRKAPFEAEAKEKALLMSKLRHELLVSNDYLAKALRYIKHVNPEDSVNKGVITNNLVAFLVLDRSDPKKFEILQILASILEWKDDVKEKVGLARPGASANTLRLPASPFGRTPSAPALHAAIFSEPVPTGANQPSLSELWTSFLKKSVDSDALDGKPLPPDASAASSVQASVTPSTQSSRPGSEALP</sequence>
<protein>
    <recommendedName>
        <fullName evidence="5">GRIP domain-containing protein</fullName>
    </recommendedName>
</protein>
<evidence type="ECO:0000259" key="5">
    <source>
        <dbReference type="PROSITE" id="PS50913"/>
    </source>
</evidence>
<keyword evidence="7" id="KW-1185">Reference proteome</keyword>
<evidence type="ECO:0000313" key="7">
    <source>
        <dbReference type="Proteomes" id="UP001642502"/>
    </source>
</evidence>
<gene>
    <name evidence="6" type="ORF">SEPCBS119000_006405</name>
</gene>
<dbReference type="Gene3D" id="1.10.287.1490">
    <property type="match status" value="1"/>
</dbReference>
<feature type="compositionally biased region" description="Polar residues" evidence="4">
    <location>
        <begin position="179"/>
        <end position="189"/>
    </location>
</feature>
<dbReference type="EMBL" id="CAWUON010000164">
    <property type="protein sequence ID" value="CAK7274889.1"/>
    <property type="molecule type" value="Genomic_DNA"/>
</dbReference>
<dbReference type="PANTHER" id="PTHR18921">
    <property type="entry name" value="MYOSIN HEAVY CHAIN - RELATED"/>
    <property type="match status" value="1"/>
</dbReference>
<evidence type="ECO:0000256" key="1">
    <source>
        <dbReference type="ARBA" id="ARBA00004555"/>
    </source>
</evidence>
<organism evidence="6 7">
    <name type="scientific">Sporothrix epigloea</name>
    <dbReference type="NCBI Taxonomy" id="1892477"/>
    <lineage>
        <taxon>Eukaryota</taxon>
        <taxon>Fungi</taxon>
        <taxon>Dikarya</taxon>
        <taxon>Ascomycota</taxon>
        <taxon>Pezizomycotina</taxon>
        <taxon>Sordariomycetes</taxon>
        <taxon>Sordariomycetidae</taxon>
        <taxon>Ophiostomatales</taxon>
        <taxon>Ophiostomataceae</taxon>
        <taxon>Sporothrix</taxon>
    </lineage>
</organism>
<evidence type="ECO:0000313" key="6">
    <source>
        <dbReference type="EMBL" id="CAK7274889.1"/>
    </source>
</evidence>
<dbReference type="Pfam" id="PF10375">
    <property type="entry name" value="GRAB"/>
    <property type="match status" value="1"/>
</dbReference>
<reference evidence="6 7" key="1">
    <citation type="submission" date="2024-01" db="EMBL/GenBank/DDBJ databases">
        <authorList>
            <person name="Allen C."/>
            <person name="Tagirdzhanova G."/>
        </authorList>
    </citation>
    <scope>NUCLEOTIDE SEQUENCE [LARGE SCALE GENOMIC DNA]</scope>
    <source>
        <strain evidence="6 7">CBS 119000</strain>
    </source>
</reference>
<proteinExistence type="predicted"/>
<keyword evidence="2" id="KW-0333">Golgi apparatus</keyword>
<comment type="caution">
    <text evidence="6">The sequence shown here is derived from an EMBL/GenBank/DDBJ whole genome shotgun (WGS) entry which is preliminary data.</text>
</comment>
<feature type="compositionally biased region" description="Low complexity" evidence="4">
    <location>
        <begin position="212"/>
        <end position="223"/>
    </location>
</feature>
<evidence type="ECO:0000256" key="2">
    <source>
        <dbReference type="ARBA" id="ARBA00023034"/>
    </source>
</evidence>
<comment type="subcellular location">
    <subcellularLocation>
        <location evidence="1">Golgi apparatus</location>
    </subcellularLocation>
</comment>
<accession>A0ABP0E451</accession>
<feature type="compositionally biased region" description="Polar residues" evidence="4">
    <location>
        <begin position="67"/>
        <end position="91"/>
    </location>
</feature>
<dbReference type="PANTHER" id="PTHR18921:SF2">
    <property type="entry name" value="THYROID RECEPTOR-INTERACTING PROTEIN 11"/>
    <property type="match status" value="1"/>
</dbReference>
<dbReference type="PROSITE" id="PS50913">
    <property type="entry name" value="GRIP"/>
    <property type="match status" value="1"/>
</dbReference>
<feature type="region of interest" description="Disordered" evidence="4">
    <location>
        <begin position="60"/>
        <end position="231"/>
    </location>
</feature>
<name>A0ABP0E451_9PEZI</name>
<dbReference type="InterPro" id="IPR019459">
    <property type="entry name" value="GRAB"/>
</dbReference>